<feature type="binding site" evidence="10">
    <location>
        <begin position="101"/>
        <end position="108"/>
    </location>
    <ligand>
        <name>ATP</name>
        <dbReference type="ChEBI" id="CHEBI:30616"/>
    </ligand>
</feature>
<feature type="region of interest" description="Disordered" evidence="11">
    <location>
        <begin position="37"/>
        <end position="57"/>
    </location>
</feature>
<dbReference type="SMART" id="SM00129">
    <property type="entry name" value="KISc"/>
    <property type="match status" value="1"/>
</dbReference>
<evidence type="ECO:0000259" key="12">
    <source>
        <dbReference type="PROSITE" id="PS50003"/>
    </source>
</evidence>
<dbReference type="PRINTS" id="PR00380">
    <property type="entry name" value="KINESINHEAVY"/>
</dbReference>
<dbReference type="CDD" id="cd01365">
    <property type="entry name" value="KISc_KIF1A_KIF1B"/>
    <property type="match status" value="1"/>
</dbReference>
<feature type="compositionally biased region" description="Low complexity" evidence="11">
    <location>
        <begin position="1476"/>
        <end position="1507"/>
    </location>
</feature>
<dbReference type="RefSeq" id="XP_025361030.1">
    <property type="nucleotide sequence ID" value="XM_025507803.1"/>
</dbReference>
<keyword evidence="15" id="KW-1185">Reference proteome</keyword>
<sequence>MADSGNIKVVVRCRPLNSRERNRGASKLIDVNDQHQLVLNPPNDTDQRESNARATKKKAMPFSFDRAYDEDTEQRTLFEYVGVDLLEHSFNGFNTCVFAYGQTGSGKSHSMVGYAEAKGLIPLTCSKLFNDAQEKMEQDPNLRIRVEVSYIEIYNEKVRDLLNPKNKGNLKVREHPSLGPYVEDLSKLVVSSFSDVENLMDEGNKARTVAATNMNETSSRSHAVFTLVVTQRRKDEQTGLEAEKVSRISLVDLAGSERANSTGATGSRLKEGANINRSLTTLGKVIAALATASSVEASATSTPRSKKSAADHVPYRDSVLTWLLKDSLGGNSKTAMIAAISPADYEETLSTLRYADQAKKIKNKAVVNEDPNAKLIRELKEELEMLRARAGGGAGGGMGGAGESGWDPSLPPSQQVVRYQTKSGEMKTVTKAELQEQMEQNEKLMSSLNESWEEKLQRTQEIQLEREKALEELGITIDKGNVGVHAPKNLPHLVNLNEDALMNECLIYQLKPGTTVVGNLDAPSSSVQIRLSGSNILAEHCRFTNDDEGVVTLHAMPDSMTMVNGKRILPANPKRLRSGYRVILGDFHVFRVNNPSEVRKARAAQRPDSPASEDGQDVDWTYARREAIMNHLNGQGQDVGLDHLSNEDLDRLFDDISRVRNRKAATSRPESRLSSALDGSESSPRPYSMSTWTDDTSVEDPWSDSIASTRPASTTVVSEDPALEAPPSIEKEAAMLRATIQEYEQKFQKLGVNVAAAQEEPPLTPRQRQVALDALAKWRTRTTVSMAEDVLSHASALKEANVIARQLNKGTTYQFICIDPPPLSNPTSTIESIAGCDDVADPELASCVKPCVAVRVVDAVNRSVYVWSLPNLLGRLGKMRNLTAYVDRPEYSQHFNWGDPFYESPAPAYTYLGAALVPLMPLSQRESARYSKVPILATMDDEVVGECSVEVKFVSLAAPPATKANGHAASPSSRSFLVAGHKLGLQITVDSVTGISRALYHAIHAQLRLSSIAGAHIERDDSFASPPVEGDTAAEVKLRKTVGLVLTEATIAHLKAGYAAVEFHVRPSDQHLARVLARDAGGSEGQRHLHPSPPPTLSHSTGSQGRLAETELIGEERHDVLASLCICELDAQGEYKPVSLHRPRSKAAGAAGSVVSELRQGLQRRISIQLIHDSGRQLEWRKIARLTVGNVRLVDAQGRTHESSSSNALSLPVRGQSVDFHSNGTSTLRAWAAWDSSAHDSLFLNRVSTSEEQRVLVDVSVDLDVEKPVCASPPKFVQTMAVRVGARDAKTRPSMAVGSSSAAGRLLSFMSGGNDSASSNTSTVTAATCQSASRRISTIFTLTLAPPSRRSIKTRDDLWRLDTASKYVRGQEALGAWRAKGPEEVEKHRKWLDRQVRRVDVEGWRVVLAREDKAGRRGKELSASAQTEVLARAVELWQAAMPAKAAAQTGVDPVSGEDDDRETVIDLRASSSNNGSTSPQPASSSSSTPAESSVASTQASSTSASASIPTPPLIPEVSATDVTALCAKPTRQGILYLPSDSSAWQARLFVLSRPYLLVYPAGGSNADEPGISLAIFIGAGGVRVEAVDTVMEDALLGGSEGERGVTLALYTASNSYMLRAKSRVERDEWIGAIGGGVGGNRR</sequence>
<dbReference type="FunFam" id="3.40.850.10:FF:000047">
    <property type="entry name" value="Kinesin family protein"/>
    <property type="match status" value="1"/>
</dbReference>
<feature type="compositionally biased region" description="Polar residues" evidence="11">
    <location>
        <begin position="705"/>
        <end position="717"/>
    </location>
</feature>
<evidence type="ECO:0000256" key="8">
    <source>
        <dbReference type="ARBA" id="ARBA00023175"/>
    </source>
</evidence>
<dbReference type="Proteomes" id="UP000245884">
    <property type="component" value="Unassembled WGS sequence"/>
</dbReference>
<feature type="region of interest" description="Disordered" evidence="11">
    <location>
        <begin position="661"/>
        <end position="723"/>
    </location>
</feature>
<dbReference type="Gene3D" id="2.60.200.20">
    <property type="match status" value="1"/>
</dbReference>
<protein>
    <submittedName>
        <fullName evidence="14">Kinesin-domain-containing protein</fullName>
    </submittedName>
</protein>
<dbReference type="InterPro" id="IPR022164">
    <property type="entry name" value="Kinesin-like"/>
</dbReference>
<dbReference type="InterPro" id="IPR022140">
    <property type="entry name" value="Kinesin-like_KIF1-typ"/>
</dbReference>
<evidence type="ECO:0000313" key="14">
    <source>
        <dbReference type="EMBL" id="PWN26418.1"/>
    </source>
</evidence>
<dbReference type="InterPro" id="IPR000253">
    <property type="entry name" value="FHA_dom"/>
</dbReference>
<keyword evidence="7" id="KW-0175">Coiled coil</keyword>
<feature type="domain" description="PH" evidence="12">
    <location>
        <begin position="1528"/>
        <end position="1638"/>
    </location>
</feature>
<dbReference type="GO" id="GO:0008017">
    <property type="term" value="F:microtubule binding"/>
    <property type="evidence" value="ECO:0007669"/>
    <property type="project" value="InterPro"/>
</dbReference>
<evidence type="ECO:0000256" key="1">
    <source>
        <dbReference type="ARBA" id="ARBA00004245"/>
    </source>
</evidence>
<dbReference type="GO" id="GO:0008574">
    <property type="term" value="F:plus-end-directed microtubule motor activity"/>
    <property type="evidence" value="ECO:0007669"/>
    <property type="project" value="UniProtKB-ARBA"/>
</dbReference>
<accession>A0A316UNR6</accession>
<reference evidence="14 15" key="1">
    <citation type="journal article" date="2018" name="Mol. Biol. Evol.">
        <title>Broad Genomic Sampling Reveals a Smut Pathogenic Ancestry of the Fungal Clade Ustilaginomycotina.</title>
        <authorList>
            <person name="Kijpornyongpan T."/>
            <person name="Mondo S.J."/>
            <person name="Barry K."/>
            <person name="Sandor L."/>
            <person name="Lee J."/>
            <person name="Lipzen A."/>
            <person name="Pangilinan J."/>
            <person name="LaButti K."/>
            <person name="Hainaut M."/>
            <person name="Henrissat B."/>
            <person name="Grigoriev I.V."/>
            <person name="Spatafora J.W."/>
            <person name="Aime M.C."/>
        </authorList>
    </citation>
    <scope>NUCLEOTIDE SEQUENCE [LARGE SCALE GENOMIC DNA]</scope>
    <source>
        <strain evidence="14 15">MCA 5214</strain>
    </source>
</reference>
<dbReference type="Pfam" id="PF12423">
    <property type="entry name" value="KIF1B"/>
    <property type="match status" value="1"/>
</dbReference>
<organism evidence="14 15">
    <name type="scientific">Jaminaea rosea</name>
    <dbReference type="NCBI Taxonomy" id="1569628"/>
    <lineage>
        <taxon>Eukaryota</taxon>
        <taxon>Fungi</taxon>
        <taxon>Dikarya</taxon>
        <taxon>Basidiomycota</taxon>
        <taxon>Ustilaginomycotina</taxon>
        <taxon>Exobasidiomycetes</taxon>
        <taxon>Microstromatales</taxon>
        <taxon>Microstromatales incertae sedis</taxon>
        <taxon>Jaminaea</taxon>
    </lineage>
</organism>
<dbReference type="GO" id="GO:0005524">
    <property type="term" value="F:ATP binding"/>
    <property type="evidence" value="ECO:0007669"/>
    <property type="project" value="UniProtKB-UniRule"/>
</dbReference>
<dbReference type="Gene3D" id="2.30.29.30">
    <property type="entry name" value="Pleckstrin-homology domain (PH domain)/Phosphotyrosine-binding domain (PTB)"/>
    <property type="match status" value="1"/>
</dbReference>
<keyword evidence="2" id="KW-0813">Transport</keyword>
<comment type="subcellular location">
    <subcellularLocation>
        <location evidence="1">Cytoplasm</location>
        <location evidence="1">Cytoskeleton</location>
    </subcellularLocation>
</comment>
<evidence type="ECO:0000256" key="4">
    <source>
        <dbReference type="ARBA" id="ARBA00022701"/>
    </source>
</evidence>
<dbReference type="STRING" id="1569628.A0A316UNR6"/>
<dbReference type="Gene3D" id="3.40.850.10">
    <property type="entry name" value="Kinesin motor domain"/>
    <property type="match status" value="1"/>
</dbReference>
<dbReference type="Pfam" id="PF00498">
    <property type="entry name" value="FHA"/>
    <property type="match status" value="1"/>
</dbReference>
<evidence type="ECO:0000256" key="9">
    <source>
        <dbReference type="ARBA" id="ARBA00023212"/>
    </source>
</evidence>
<dbReference type="InterPro" id="IPR036961">
    <property type="entry name" value="Kinesin_motor_dom_sf"/>
</dbReference>
<keyword evidence="8 10" id="KW-0505">Motor protein</keyword>
<dbReference type="Gene3D" id="6.10.250.2520">
    <property type="match status" value="1"/>
</dbReference>
<dbReference type="InterPro" id="IPR001752">
    <property type="entry name" value="Kinesin_motor_dom"/>
</dbReference>
<keyword evidence="9" id="KW-0206">Cytoskeleton</keyword>
<keyword evidence="4" id="KW-0493">Microtubule</keyword>
<evidence type="ECO:0000256" key="2">
    <source>
        <dbReference type="ARBA" id="ARBA00022448"/>
    </source>
</evidence>
<evidence type="ECO:0000256" key="6">
    <source>
        <dbReference type="ARBA" id="ARBA00022840"/>
    </source>
</evidence>
<dbReference type="Pfam" id="PF12473">
    <property type="entry name" value="DUF3694"/>
    <property type="match status" value="1"/>
</dbReference>
<proteinExistence type="inferred from homology"/>
<keyword evidence="3" id="KW-0963">Cytoplasm</keyword>
<dbReference type="GO" id="GO:0005874">
    <property type="term" value="C:microtubule"/>
    <property type="evidence" value="ECO:0007669"/>
    <property type="project" value="UniProtKB-KW"/>
</dbReference>
<dbReference type="GO" id="GO:0047496">
    <property type="term" value="P:vesicle transport along microtubule"/>
    <property type="evidence" value="ECO:0007669"/>
    <property type="project" value="UniProtKB-ARBA"/>
</dbReference>
<keyword evidence="6 10" id="KW-0067">ATP-binding</keyword>
<dbReference type="SMART" id="SM00233">
    <property type="entry name" value="PH"/>
    <property type="match status" value="1"/>
</dbReference>
<dbReference type="InterPro" id="IPR001849">
    <property type="entry name" value="PH_domain"/>
</dbReference>
<evidence type="ECO:0000256" key="3">
    <source>
        <dbReference type="ARBA" id="ARBA00022490"/>
    </source>
</evidence>
<dbReference type="InterPro" id="IPR027417">
    <property type="entry name" value="P-loop_NTPase"/>
</dbReference>
<dbReference type="SUPFAM" id="SSF50729">
    <property type="entry name" value="PH domain-like"/>
    <property type="match status" value="1"/>
</dbReference>
<dbReference type="OrthoDB" id="3176171at2759"/>
<feature type="domain" description="Kinesin motor" evidence="13">
    <location>
        <begin position="6"/>
        <end position="361"/>
    </location>
</feature>
<dbReference type="Pfam" id="PF16183">
    <property type="entry name" value="Kinesin_assoc"/>
    <property type="match status" value="1"/>
</dbReference>
<evidence type="ECO:0000256" key="11">
    <source>
        <dbReference type="SAM" id="MobiDB-lite"/>
    </source>
</evidence>
<dbReference type="InterPro" id="IPR011993">
    <property type="entry name" value="PH-like_dom_sf"/>
</dbReference>
<dbReference type="InterPro" id="IPR019821">
    <property type="entry name" value="Kinesin_motor_CS"/>
</dbReference>
<keyword evidence="5 10" id="KW-0547">Nucleotide-binding</keyword>
<dbReference type="PROSITE" id="PS50003">
    <property type="entry name" value="PH_DOMAIN"/>
    <property type="match status" value="1"/>
</dbReference>
<dbReference type="GO" id="GO:0005546">
    <property type="term" value="F:phosphatidylinositol-4,5-bisphosphate binding"/>
    <property type="evidence" value="ECO:0007669"/>
    <property type="project" value="UniProtKB-ARBA"/>
</dbReference>
<dbReference type="SMART" id="SM00240">
    <property type="entry name" value="FHA"/>
    <property type="match status" value="1"/>
</dbReference>
<feature type="compositionally biased region" description="Polar residues" evidence="11">
    <location>
        <begin position="680"/>
        <end position="695"/>
    </location>
</feature>
<evidence type="ECO:0000256" key="5">
    <source>
        <dbReference type="ARBA" id="ARBA00022741"/>
    </source>
</evidence>
<dbReference type="InterPro" id="IPR008984">
    <property type="entry name" value="SMAD_FHA_dom_sf"/>
</dbReference>
<dbReference type="PROSITE" id="PS00411">
    <property type="entry name" value="KINESIN_MOTOR_1"/>
    <property type="match status" value="1"/>
</dbReference>
<feature type="region of interest" description="Disordered" evidence="11">
    <location>
        <begin position="1468"/>
        <end position="1513"/>
    </location>
</feature>
<evidence type="ECO:0000256" key="10">
    <source>
        <dbReference type="PROSITE-ProRule" id="PRU00283"/>
    </source>
</evidence>
<gene>
    <name evidence="14" type="ORF">BDZ90DRAFT_253771</name>
</gene>
<dbReference type="EMBL" id="KZ819671">
    <property type="protein sequence ID" value="PWN26418.1"/>
    <property type="molecule type" value="Genomic_DNA"/>
</dbReference>
<dbReference type="Pfam" id="PF00225">
    <property type="entry name" value="Kinesin"/>
    <property type="match status" value="1"/>
</dbReference>
<dbReference type="SUPFAM" id="SSF52540">
    <property type="entry name" value="P-loop containing nucleoside triphosphate hydrolases"/>
    <property type="match status" value="1"/>
</dbReference>
<dbReference type="SUPFAM" id="SSF49879">
    <property type="entry name" value="SMAD/FHA domain"/>
    <property type="match status" value="1"/>
</dbReference>
<evidence type="ECO:0000259" key="13">
    <source>
        <dbReference type="PROSITE" id="PS50067"/>
    </source>
</evidence>
<feature type="region of interest" description="Disordered" evidence="11">
    <location>
        <begin position="598"/>
        <end position="618"/>
    </location>
</feature>
<dbReference type="InterPro" id="IPR032405">
    <property type="entry name" value="Kinesin_assoc"/>
</dbReference>
<dbReference type="PROSITE" id="PS50067">
    <property type="entry name" value="KINESIN_MOTOR_2"/>
    <property type="match status" value="1"/>
</dbReference>
<name>A0A316UNR6_9BASI</name>
<dbReference type="GeneID" id="37029626"/>
<evidence type="ECO:0000313" key="15">
    <source>
        <dbReference type="Proteomes" id="UP000245884"/>
    </source>
</evidence>
<comment type="similarity">
    <text evidence="10">Belongs to the TRAFAC class myosin-kinesin ATPase superfamily. Kinesin family.</text>
</comment>
<evidence type="ECO:0000256" key="7">
    <source>
        <dbReference type="ARBA" id="ARBA00023054"/>
    </source>
</evidence>
<feature type="region of interest" description="Disordered" evidence="11">
    <location>
        <begin position="1080"/>
        <end position="1106"/>
    </location>
</feature>
<dbReference type="PANTHER" id="PTHR47117">
    <property type="entry name" value="STAR-RELATED LIPID TRANSFER PROTEIN 9"/>
    <property type="match status" value="1"/>
</dbReference>